<organism evidence="1 2">
    <name type="scientific">Artemisia annua</name>
    <name type="common">Sweet wormwood</name>
    <dbReference type="NCBI Taxonomy" id="35608"/>
    <lineage>
        <taxon>Eukaryota</taxon>
        <taxon>Viridiplantae</taxon>
        <taxon>Streptophyta</taxon>
        <taxon>Embryophyta</taxon>
        <taxon>Tracheophyta</taxon>
        <taxon>Spermatophyta</taxon>
        <taxon>Magnoliopsida</taxon>
        <taxon>eudicotyledons</taxon>
        <taxon>Gunneridae</taxon>
        <taxon>Pentapetalae</taxon>
        <taxon>asterids</taxon>
        <taxon>campanulids</taxon>
        <taxon>Asterales</taxon>
        <taxon>Asteraceae</taxon>
        <taxon>Asteroideae</taxon>
        <taxon>Anthemideae</taxon>
        <taxon>Artemisiinae</taxon>
        <taxon>Artemisia</taxon>
    </lineage>
</organism>
<dbReference type="InterPro" id="IPR011009">
    <property type="entry name" value="Kinase-like_dom_sf"/>
</dbReference>
<dbReference type="GO" id="GO:0004672">
    <property type="term" value="F:protein kinase activity"/>
    <property type="evidence" value="ECO:0007669"/>
    <property type="project" value="TreeGrafter"/>
</dbReference>
<comment type="caution">
    <text evidence="1">The sequence shown here is derived from an EMBL/GenBank/DDBJ whole genome shotgun (WGS) entry which is preliminary data.</text>
</comment>
<evidence type="ECO:0000313" key="2">
    <source>
        <dbReference type="Proteomes" id="UP000245207"/>
    </source>
</evidence>
<dbReference type="PANTHER" id="PTHR48011">
    <property type="entry name" value="CCR4-NOT TRANSCRIPTIONAL COMPLEX SUBUNIT CAF120-RELATED"/>
    <property type="match status" value="1"/>
</dbReference>
<accession>A0A2U1Q5A8</accession>
<dbReference type="OrthoDB" id="912997at2759"/>
<dbReference type="STRING" id="35608.A0A2U1Q5A8"/>
<dbReference type="GO" id="GO:0007165">
    <property type="term" value="P:signal transduction"/>
    <property type="evidence" value="ECO:0007669"/>
    <property type="project" value="TreeGrafter"/>
</dbReference>
<dbReference type="Proteomes" id="UP000245207">
    <property type="component" value="Unassembled WGS sequence"/>
</dbReference>
<dbReference type="InterPro" id="IPR052751">
    <property type="entry name" value="Plant_MAPKKK"/>
</dbReference>
<dbReference type="EMBL" id="PKPP01000406">
    <property type="protein sequence ID" value="PWA93163.1"/>
    <property type="molecule type" value="Genomic_DNA"/>
</dbReference>
<keyword evidence="1" id="KW-0418">Kinase</keyword>
<keyword evidence="2" id="KW-1185">Reference proteome</keyword>
<dbReference type="AlphaFoldDB" id="A0A2U1Q5A8"/>
<evidence type="ECO:0000313" key="1">
    <source>
        <dbReference type="EMBL" id="PWA93163.1"/>
    </source>
</evidence>
<dbReference type="PANTHER" id="PTHR48011:SF56">
    <property type="entry name" value="PROTEIN KINASE DOMAIN-CONTAINING PROTEIN"/>
    <property type="match status" value="1"/>
</dbReference>
<dbReference type="SUPFAM" id="SSF56112">
    <property type="entry name" value="Protein kinase-like (PK-like)"/>
    <property type="match status" value="1"/>
</dbReference>
<reference evidence="1 2" key="1">
    <citation type="journal article" date="2018" name="Mol. Plant">
        <title>The genome of Artemisia annua provides insight into the evolution of Asteraceae family and artemisinin biosynthesis.</title>
        <authorList>
            <person name="Shen Q."/>
            <person name="Zhang L."/>
            <person name="Liao Z."/>
            <person name="Wang S."/>
            <person name="Yan T."/>
            <person name="Shi P."/>
            <person name="Liu M."/>
            <person name="Fu X."/>
            <person name="Pan Q."/>
            <person name="Wang Y."/>
            <person name="Lv Z."/>
            <person name="Lu X."/>
            <person name="Zhang F."/>
            <person name="Jiang W."/>
            <person name="Ma Y."/>
            <person name="Chen M."/>
            <person name="Hao X."/>
            <person name="Li L."/>
            <person name="Tang Y."/>
            <person name="Lv G."/>
            <person name="Zhou Y."/>
            <person name="Sun X."/>
            <person name="Brodelius P.E."/>
            <person name="Rose J.K.C."/>
            <person name="Tang K."/>
        </authorList>
    </citation>
    <scope>NUCLEOTIDE SEQUENCE [LARGE SCALE GENOMIC DNA]</scope>
    <source>
        <strain evidence="2">cv. Huhao1</strain>
        <tissue evidence="1">Leaf</tissue>
    </source>
</reference>
<protein>
    <submittedName>
        <fullName evidence="1">Protein kinase, ATP binding site-containing protein</fullName>
    </submittedName>
</protein>
<sequence length="114" mass="13024">MLTGNPPWGSMLETNCDELLARIGDSNEVPLIPSTLSREVKSFFKGCFSWKAMFRWTTKMILMHPFLEGVDDDKEDDDSKVEESSKVLDINAITSSVMFKTWTWRSCTGFLFIS</sequence>
<proteinExistence type="predicted"/>
<name>A0A2U1Q5A8_ARTAN</name>
<gene>
    <name evidence="1" type="ORF">CTI12_AA073770</name>
</gene>
<keyword evidence="1" id="KW-0808">Transferase</keyword>
<dbReference type="Gene3D" id="1.10.510.10">
    <property type="entry name" value="Transferase(Phosphotransferase) domain 1"/>
    <property type="match status" value="1"/>
</dbReference>